<dbReference type="GO" id="GO:0016740">
    <property type="term" value="F:transferase activity"/>
    <property type="evidence" value="ECO:0007669"/>
    <property type="project" value="UniProtKB-KW"/>
</dbReference>
<gene>
    <name evidence="1" type="ORF">BITS_0902</name>
</gene>
<dbReference type="InterPro" id="IPR016181">
    <property type="entry name" value="Acyl_CoA_acyltransferase"/>
</dbReference>
<dbReference type="AlphaFoldDB" id="A0A087EKT5"/>
<evidence type="ECO:0000313" key="1">
    <source>
        <dbReference type="EMBL" id="KFJ08386.1"/>
    </source>
</evidence>
<dbReference type="Gene3D" id="3.40.630.30">
    <property type="match status" value="1"/>
</dbReference>
<sequence>MDETVTERHFRRATMDDFEHIQENYAKARARMAANGNPTQWGSTFPREEVVKDDLEQGRTVLLVDEEQGQERILAQFALCTGIDPTYVSIDGAWLDDDEYVTIHRLAASGLAKRAAHDCLRWALDHYGNVRIDTHPNNLAMQHILETNGFARCGLVQLIDRDVDTTRISYQRHEW</sequence>
<evidence type="ECO:0000313" key="2">
    <source>
        <dbReference type="Proteomes" id="UP000029080"/>
    </source>
</evidence>
<dbReference type="EMBL" id="JGZU01000002">
    <property type="protein sequence ID" value="KFJ08386.1"/>
    <property type="molecule type" value="Genomic_DNA"/>
</dbReference>
<comment type="caution">
    <text evidence="1">The sequence shown here is derived from an EMBL/GenBank/DDBJ whole genome shotgun (WGS) entry which is preliminary data.</text>
</comment>
<dbReference type="eggNOG" id="COG1670">
    <property type="taxonomic scope" value="Bacteria"/>
</dbReference>
<keyword evidence="1" id="KW-0808">Transferase</keyword>
<dbReference type="STRING" id="356829.BITS_0902"/>
<reference evidence="1 2" key="1">
    <citation type="submission" date="2014-03" db="EMBL/GenBank/DDBJ databases">
        <title>Genomics of Bifidobacteria.</title>
        <authorList>
            <person name="Ventura M."/>
            <person name="Milani C."/>
            <person name="Lugli G.A."/>
        </authorList>
    </citation>
    <scope>NUCLEOTIDE SEQUENCE [LARGE SCALE GENOMIC DNA]</scope>
    <source>
        <strain evidence="1 2">JCM 13495</strain>
    </source>
</reference>
<keyword evidence="2" id="KW-1185">Reference proteome</keyword>
<proteinExistence type="predicted"/>
<accession>A0A087EKT5</accession>
<organism evidence="1 2">
    <name type="scientific">Bifidobacterium tsurumiense</name>
    <dbReference type="NCBI Taxonomy" id="356829"/>
    <lineage>
        <taxon>Bacteria</taxon>
        <taxon>Bacillati</taxon>
        <taxon>Actinomycetota</taxon>
        <taxon>Actinomycetes</taxon>
        <taxon>Bifidobacteriales</taxon>
        <taxon>Bifidobacteriaceae</taxon>
        <taxon>Bifidobacterium</taxon>
    </lineage>
</organism>
<dbReference type="SUPFAM" id="SSF55729">
    <property type="entry name" value="Acyl-CoA N-acyltransferases (Nat)"/>
    <property type="match status" value="1"/>
</dbReference>
<protein>
    <submittedName>
        <fullName evidence="1">Serine O-acetyltransferase</fullName>
    </submittedName>
</protein>
<name>A0A087EKT5_9BIFI</name>
<dbReference type="Proteomes" id="UP000029080">
    <property type="component" value="Unassembled WGS sequence"/>
</dbReference>